<dbReference type="InterPro" id="IPR038666">
    <property type="entry name" value="SSP1_head-tail_sf"/>
</dbReference>
<evidence type="ECO:0000313" key="2">
    <source>
        <dbReference type="Proteomes" id="UP000223061"/>
    </source>
</evidence>
<dbReference type="Proteomes" id="UP000223061">
    <property type="component" value="Segment"/>
</dbReference>
<dbReference type="Gene3D" id="2.40.10.270">
    <property type="entry name" value="Bacteriophage SPP1 head-tail adaptor protein"/>
    <property type="match status" value="1"/>
</dbReference>
<dbReference type="InterPro" id="IPR008767">
    <property type="entry name" value="Phage_SPP1_head-tail_adaptor"/>
</dbReference>
<name>A0A0U2BXJ0_9CAUD</name>
<keyword evidence="2" id="KW-1185">Reference proteome</keyword>
<accession>A0A0U2BXJ0</accession>
<gene>
    <name evidence="1" type="ORF">Shpa_9</name>
</gene>
<sequence>MKDRRTQRQVQFLRASTLDDGYQVRPGSYAVHGAPVWADRHQISDGERFRADAVYRDVTTRFTVRWSPFTAGITEQDRLTCEGQTFGIVGIKELGRRDWLEITARTITE</sequence>
<proteinExistence type="predicted"/>
<reference evidence="1 2" key="1">
    <citation type="submission" date="2015-04" db="EMBL/GenBank/DDBJ databases">
        <title>Isolation and characterization of bacteriophages from East Africa Rift Valley soda lakes.</title>
        <authorList>
            <person name="van Zyl L.J."/>
            <person name="Nemavhulani S."/>
            <person name="Cowan D.A."/>
            <person name="Trindade M.I."/>
        </authorList>
    </citation>
    <scope>NUCLEOTIDE SEQUENCE [LARGE SCALE GENOMIC DNA]</scope>
</reference>
<dbReference type="Pfam" id="PF05521">
    <property type="entry name" value="Phage_HCP"/>
    <property type="match status" value="1"/>
</dbReference>
<organism evidence="1 2">
    <name type="scientific">Paracoccus phage Shpa</name>
    <dbReference type="NCBI Taxonomy" id="1647282"/>
    <lineage>
        <taxon>Viruses</taxon>
        <taxon>Duplodnaviria</taxon>
        <taxon>Heunggongvirae</taxon>
        <taxon>Uroviricota</taxon>
        <taxon>Caudoviricetes</taxon>
        <taxon>Vhulanivirus</taxon>
        <taxon>Vhulanivirus Shpa</taxon>
    </lineage>
</organism>
<evidence type="ECO:0000313" key="1">
    <source>
        <dbReference type="EMBL" id="AKG94520.1"/>
    </source>
</evidence>
<protein>
    <submittedName>
        <fullName evidence="1">Putative head-tail adaptor</fullName>
    </submittedName>
</protein>
<dbReference type="EMBL" id="KR072689">
    <property type="protein sequence ID" value="AKG94520.1"/>
    <property type="molecule type" value="Genomic_DNA"/>
</dbReference>